<dbReference type="Pfam" id="PF05903">
    <property type="entry name" value="Peptidase_C97"/>
    <property type="match status" value="1"/>
</dbReference>
<feature type="domain" description="PPPDE" evidence="4">
    <location>
        <begin position="9"/>
        <end position="143"/>
    </location>
</feature>
<dbReference type="AlphaFoldDB" id="A0A061RE37"/>
<dbReference type="PANTHER" id="PTHR12378:SF80">
    <property type="entry name" value="IP06716P-RELATED"/>
    <property type="match status" value="1"/>
</dbReference>
<dbReference type="Gene3D" id="3.90.1720.30">
    <property type="entry name" value="PPPDE domains"/>
    <property type="match status" value="1"/>
</dbReference>
<dbReference type="InterPro" id="IPR008580">
    <property type="entry name" value="PPPDE_dom"/>
</dbReference>
<dbReference type="PROSITE" id="PS51858">
    <property type="entry name" value="PPPDE"/>
    <property type="match status" value="1"/>
</dbReference>
<evidence type="ECO:0000313" key="5">
    <source>
        <dbReference type="EMBL" id="JAC61076.1"/>
    </source>
</evidence>
<dbReference type="EMBL" id="GBEZ01017394">
    <property type="protein sequence ID" value="JAC68935.1"/>
    <property type="molecule type" value="Transcribed_RNA"/>
</dbReference>
<gene>
    <name evidence="5" type="ORF">TSPGSL018_27230</name>
    <name evidence="6" type="ORF">TSPGSL018_7581</name>
</gene>
<proteinExistence type="inferred from homology"/>
<evidence type="ECO:0000313" key="6">
    <source>
        <dbReference type="EMBL" id="JAC68935.1"/>
    </source>
</evidence>
<evidence type="ECO:0000256" key="1">
    <source>
        <dbReference type="ARBA" id="ARBA00008140"/>
    </source>
</evidence>
<sequence length="182" mass="20250">MNAPDLREEPVRLNVYDLTDSNKYVYWCGFGAFHTGVEVYGIEYAYGGHPYDMSGLFATEPRNPPGNVRFRESIEIGTTLLSPGKVQEVICRLGEEYTGKRYHLLNTNCNHFANDLCVQLTGKGSPQWINRLAGFAAALEILVPRGCLPPMTPPEAEENAPIRNGLSEKELRVHPVVKLASN</sequence>
<protein>
    <submittedName>
        <fullName evidence="6">Desi-like protein</fullName>
    </submittedName>
</protein>
<dbReference type="GO" id="GO:0006508">
    <property type="term" value="P:proteolysis"/>
    <property type="evidence" value="ECO:0007669"/>
    <property type="project" value="UniProtKB-KW"/>
</dbReference>
<dbReference type="SMART" id="SM01179">
    <property type="entry name" value="DUF862"/>
    <property type="match status" value="1"/>
</dbReference>
<dbReference type="GO" id="GO:0016579">
    <property type="term" value="P:protein deubiquitination"/>
    <property type="evidence" value="ECO:0007669"/>
    <property type="project" value="TreeGrafter"/>
</dbReference>
<organism evidence="6">
    <name type="scientific">Tetraselmis sp. GSL018</name>
    <dbReference type="NCBI Taxonomy" id="582737"/>
    <lineage>
        <taxon>Eukaryota</taxon>
        <taxon>Viridiplantae</taxon>
        <taxon>Chlorophyta</taxon>
        <taxon>core chlorophytes</taxon>
        <taxon>Chlorodendrophyceae</taxon>
        <taxon>Chlorodendrales</taxon>
        <taxon>Chlorodendraceae</taxon>
        <taxon>Tetraselmis</taxon>
    </lineage>
</organism>
<keyword evidence="3" id="KW-0378">Hydrolase</keyword>
<evidence type="ECO:0000256" key="3">
    <source>
        <dbReference type="ARBA" id="ARBA00022801"/>
    </source>
</evidence>
<keyword evidence="2" id="KW-0645">Protease</keyword>
<reference evidence="6" key="1">
    <citation type="submission" date="2014-05" db="EMBL/GenBank/DDBJ databases">
        <title>The transcriptome of the halophilic microalga Tetraselmis sp. GSL018 isolated from the Great Salt Lake, Utah.</title>
        <authorList>
            <person name="Jinkerson R.E."/>
            <person name="D'Adamo S."/>
            <person name="Posewitz M.C."/>
        </authorList>
    </citation>
    <scope>NUCLEOTIDE SEQUENCE</scope>
    <source>
        <strain evidence="6">GSL018</strain>
    </source>
</reference>
<dbReference type="EMBL" id="GBEZ01026089">
    <property type="protein sequence ID" value="JAC61076.1"/>
    <property type="molecule type" value="Transcribed_RNA"/>
</dbReference>
<dbReference type="InterPro" id="IPR042266">
    <property type="entry name" value="PPPDE_sf"/>
</dbReference>
<evidence type="ECO:0000256" key="2">
    <source>
        <dbReference type="ARBA" id="ARBA00022670"/>
    </source>
</evidence>
<comment type="similarity">
    <text evidence="1">Belongs to the DeSI family.</text>
</comment>
<evidence type="ECO:0000259" key="4">
    <source>
        <dbReference type="PROSITE" id="PS51858"/>
    </source>
</evidence>
<dbReference type="GO" id="GO:0101005">
    <property type="term" value="F:deubiquitinase activity"/>
    <property type="evidence" value="ECO:0007669"/>
    <property type="project" value="TreeGrafter"/>
</dbReference>
<accession>A0A061RE37</accession>
<dbReference type="PANTHER" id="PTHR12378">
    <property type="entry name" value="DESUMOYLATING ISOPEPTIDASE"/>
    <property type="match status" value="1"/>
</dbReference>
<name>A0A061RE37_9CHLO</name>